<accession>A0A314KY45</accession>
<feature type="domain" description="U-box" evidence="3">
    <location>
        <begin position="16"/>
        <end position="295"/>
    </location>
</feature>
<dbReference type="SMART" id="SM00185">
    <property type="entry name" value="ARM"/>
    <property type="match status" value="2"/>
</dbReference>
<dbReference type="Pfam" id="PF25598">
    <property type="entry name" value="ARM_PUB"/>
    <property type="match status" value="1"/>
</dbReference>
<evidence type="ECO:0000256" key="2">
    <source>
        <dbReference type="ARBA" id="ARBA00022786"/>
    </source>
</evidence>
<dbReference type="Proteomes" id="UP000187609">
    <property type="component" value="Unassembled WGS sequence"/>
</dbReference>
<proteinExistence type="predicted"/>
<evidence type="ECO:0000313" key="5">
    <source>
        <dbReference type="Proteomes" id="UP000187609"/>
    </source>
</evidence>
<dbReference type="InterPro" id="IPR016024">
    <property type="entry name" value="ARM-type_fold"/>
</dbReference>
<dbReference type="SUPFAM" id="SSF48371">
    <property type="entry name" value="ARM repeat"/>
    <property type="match status" value="1"/>
</dbReference>
<sequence length="317" mass="34098">MPLSELMASMRAREAIAECLSELQSESHENQQKALLTLASITKVSPQNRNLLAQADGSISTLLSLSMPPSSSTIQLLALSILFNLSLNPNLKQSLADMDKILFLNSVILSSTSAEPSRIAASLLCSLAMLDKNKAKFGVAGTVEALVKAISRPRGPASHHFLSTLAELVQFHGNCTVAVQAGAVPVLIKLVESSDCEDLAGTSLAILCLLARFEEGLTALKGTEKIVLSMLEILKGRCMLSKEGAADILLRLFDESERCIRDALRLPEFSSVIADLSVRGSVRAREKASLLMKKLMEANVDVVYGDVGDKTAAYLQW</sequence>
<keyword evidence="2" id="KW-0833">Ubl conjugation pathway</keyword>
<reference evidence="4" key="1">
    <citation type="submission" date="2016-11" db="EMBL/GenBank/DDBJ databases">
        <title>The genome of Nicotiana attenuata.</title>
        <authorList>
            <person name="Xu S."/>
            <person name="Brockmoeller T."/>
            <person name="Gaquerel E."/>
            <person name="Navarro A."/>
            <person name="Kuhl H."/>
            <person name="Gase K."/>
            <person name="Ling Z."/>
            <person name="Zhou W."/>
            <person name="Kreitzer C."/>
            <person name="Stanke M."/>
            <person name="Tang H."/>
            <person name="Lyons E."/>
            <person name="Pandey P."/>
            <person name="Pandey S.P."/>
            <person name="Timmermann B."/>
            <person name="Baldwin I.T."/>
        </authorList>
    </citation>
    <scope>NUCLEOTIDE SEQUENCE [LARGE SCALE GENOMIC DNA]</scope>
    <source>
        <strain evidence="4">UT</strain>
    </source>
</reference>
<dbReference type="AlphaFoldDB" id="A0A314KY45"/>
<dbReference type="InterPro" id="IPR011989">
    <property type="entry name" value="ARM-like"/>
</dbReference>
<dbReference type="Gramene" id="OIT34203">
    <property type="protein sequence ID" value="OIT34203"/>
    <property type="gene ID" value="A4A49_23472"/>
</dbReference>
<dbReference type="InterPro" id="IPR058678">
    <property type="entry name" value="ARM_PUB"/>
</dbReference>
<keyword evidence="5" id="KW-1185">Reference proteome</keyword>
<dbReference type="Gene3D" id="1.25.10.10">
    <property type="entry name" value="Leucine-rich Repeat Variant"/>
    <property type="match status" value="2"/>
</dbReference>
<dbReference type="SMR" id="A0A314KY45"/>
<organism evidence="4 5">
    <name type="scientific">Nicotiana attenuata</name>
    <name type="common">Coyote tobacco</name>
    <dbReference type="NCBI Taxonomy" id="49451"/>
    <lineage>
        <taxon>Eukaryota</taxon>
        <taxon>Viridiplantae</taxon>
        <taxon>Streptophyta</taxon>
        <taxon>Embryophyta</taxon>
        <taxon>Tracheophyta</taxon>
        <taxon>Spermatophyta</taxon>
        <taxon>Magnoliopsida</taxon>
        <taxon>eudicotyledons</taxon>
        <taxon>Gunneridae</taxon>
        <taxon>Pentapetalae</taxon>
        <taxon>asterids</taxon>
        <taxon>lamiids</taxon>
        <taxon>Solanales</taxon>
        <taxon>Solanaceae</taxon>
        <taxon>Nicotianoideae</taxon>
        <taxon>Nicotianeae</taxon>
        <taxon>Nicotiana</taxon>
    </lineage>
</organism>
<keyword evidence="1" id="KW-0677">Repeat</keyword>
<evidence type="ECO:0000313" key="4">
    <source>
        <dbReference type="EMBL" id="OIT34203.1"/>
    </source>
</evidence>
<dbReference type="PANTHER" id="PTHR23315:SF254">
    <property type="entry name" value="KINESIN-ASSOCIATED PROTEIN"/>
    <property type="match status" value="1"/>
</dbReference>
<comment type="caution">
    <text evidence="4">The sequence shown here is derived from an EMBL/GenBank/DDBJ whole genome shotgun (WGS) entry which is preliminary data.</text>
</comment>
<dbReference type="STRING" id="49451.A0A314KY45"/>
<protein>
    <submittedName>
        <fullName evidence="4">U-box domain-containing protein 11</fullName>
    </submittedName>
</protein>
<dbReference type="InterPro" id="IPR000225">
    <property type="entry name" value="Armadillo"/>
</dbReference>
<evidence type="ECO:0000259" key="3">
    <source>
        <dbReference type="Pfam" id="PF25598"/>
    </source>
</evidence>
<name>A0A314KY45_NICAT</name>
<dbReference type="EMBL" id="MJEQ01000744">
    <property type="protein sequence ID" value="OIT34203.1"/>
    <property type="molecule type" value="Genomic_DNA"/>
</dbReference>
<dbReference type="PANTHER" id="PTHR23315">
    <property type="entry name" value="U BOX DOMAIN-CONTAINING"/>
    <property type="match status" value="1"/>
</dbReference>
<evidence type="ECO:0000256" key="1">
    <source>
        <dbReference type="ARBA" id="ARBA00022737"/>
    </source>
</evidence>
<gene>
    <name evidence="4" type="primary">PUB11_1</name>
    <name evidence="4" type="ORF">A4A49_23472</name>
</gene>